<dbReference type="PANTHER" id="PTHR46579:SF2">
    <property type="entry name" value="C2H2-TYPE DOMAIN-CONTAINING PROTEIN"/>
    <property type="match status" value="1"/>
</dbReference>
<keyword evidence="3" id="KW-1185">Reference proteome</keyword>
<feature type="compositionally biased region" description="Acidic residues" evidence="1">
    <location>
        <begin position="92"/>
        <end position="109"/>
    </location>
</feature>
<sequence>MFPSIQMHNTDCHCIRCNNNDQGVSRVSRRTAQRHNKRARFEAEKRSMEVDTEIIPTYQSDSVEAMDGQANSPISDAVSTFDNDVFVGNDYNGDESDTTDDNDSDDNGEEDTAEIYVEEFNNEDPFAASGMPENPVHRFIATFTVLFASRYVVNKGSVVLIEFINELLKIYGQDFQLPESLAGLHKMTGFLSITKGIKRFVSCPNCHCIYEENMSVPPHCVFTNVGARSPCGLRGTIIDPMHNLFLGTPKRMMDRWVDKKTIGAEEFAAMEKIAETMVLPRDYTKLTSKIGKGFPYMKADDWKSWVLVYSPVLLHGVLPFEMYNNWMNFVRACRYLIKPSITFDEVNSAHDYLEMFCKKATELYTPTILTCNMHLHLHLCETIRDFGPVYGYWLFGFERYNGLLKHIKTNGKDSFEATYMRSFVQNAFKGDYANAVLKSSSHVPFFNILSKLSPKFTPTTTVITLSSHPFRLQSFLLASSNPHLPPKGNEPLPPSTFPLQLKKSSLMDETDYAHLLQHYKTSYDLPDLVSYQYATLTNSFVDNEITKLKFIDLLGQQYRGKNGSASCGSLVHVMFVGSDGRNTLAYAGQVQYLFTHSFTHPSNSNLHLTRMVHDHRHVFAYIKWFNTSSDRSREDDGLEFCLPTFSPDSRHCIVSVHRIFLEIATARITTSRNVSKMLVIALPKKLYA</sequence>
<feature type="compositionally biased region" description="Basic residues" evidence="1">
    <location>
        <begin position="27"/>
        <end position="38"/>
    </location>
</feature>
<dbReference type="Proteomes" id="UP000077315">
    <property type="component" value="Unassembled WGS sequence"/>
</dbReference>
<protein>
    <recommendedName>
        <fullName evidence="4">Transposase domain-containing protein</fullName>
    </recommendedName>
</protein>
<dbReference type="GeneID" id="28997464"/>
<dbReference type="RefSeq" id="XP_018288574.1">
    <property type="nucleotide sequence ID" value="XM_018436558.1"/>
</dbReference>
<evidence type="ECO:0000313" key="3">
    <source>
        <dbReference type="Proteomes" id="UP000077315"/>
    </source>
</evidence>
<name>A0A162NKK9_PHYB8</name>
<dbReference type="EMBL" id="KV440988">
    <property type="protein sequence ID" value="OAD70534.1"/>
    <property type="molecule type" value="Genomic_DNA"/>
</dbReference>
<evidence type="ECO:0008006" key="4">
    <source>
        <dbReference type="Google" id="ProtNLM"/>
    </source>
</evidence>
<dbReference type="AlphaFoldDB" id="A0A162NKK9"/>
<evidence type="ECO:0000256" key="1">
    <source>
        <dbReference type="SAM" id="MobiDB-lite"/>
    </source>
</evidence>
<feature type="region of interest" description="Disordered" evidence="1">
    <location>
        <begin position="24"/>
        <end position="45"/>
    </location>
</feature>
<feature type="region of interest" description="Disordered" evidence="1">
    <location>
        <begin position="89"/>
        <end position="109"/>
    </location>
</feature>
<dbReference type="PANTHER" id="PTHR46579">
    <property type="entry name" value="F5/8 TYPE C DOMAIN-CONTAINING PROTEIN-RELATED"/>
    <property type="match status" value="1"/>
</dbReference>
<dbReference type="InParanoid" id="A0A162NKK9"/>
<reference evidence="3" key="1">
    <citation type="submission" date="2015-06" db="EMBL/GenBank/DDBJ databases">
        <title>Expansion of signal transduction pathways in fungi by whole-genome duplication.</title>
        <authorList>
            <consortium name="DOE Joint Genome Institute"/>
            <person name="Corrochano L.M."/>
            <person name="Kuo A."/>
            <person name="Marcet-Houben M."/>
            <person name="Polaino S."/>
            <person name="Salamov A."/>
            <person name="Villalobos J.M."/>
            <person name="Alvarez M.I."/>
            <person name="Avalos J."/>
            <person name="Benito E.P."/>
            <person name="Benoit I."/>
            <person name="Burger G."/>
            <person name="Camino L.P."/>
            <person name="Canovas D."/>
            <person name="Cerda-Olmedo E."/>
            <person name="Cheng J.-F."/>
            <person name="Dominguez A."/>
            <person name="Elias M."/>
            <person name="Eslava A.P."/>
            <person name="Glaser F."/>
            <person name="Grimwood J."/>
            <person name="Gutierrez G."/>
            <person name="Heitman J."/>
            <person name="Henrissat B."/>
            <person name="Iturriaga E.A."/>
            <person name="Lang B.F."/>
            <person name="Lavin J.L."/>
            <person name="Lee S."/>
            <person name="Li W."/>
            <person name="Lindquist E."/>
            <person name="Lopez-Garcia S."/>
            <person name="Luque E.M."/>
            <person name="Marcos A.T."/>
            <person name="Martin J."/>
            <person name="McCluskey K."/>
            <person name="Medina H.R."/>
            <person name="Miralles-Duran A."/>
            <person name="Miyazaki A."/>
            <person name="Munoz-Torres E."/>
            <person name="Oguiza J.A."/>
            <person name="Ohm R."/>
            <person name="Olmedo M."/>
            <person name="Orejas M."/>
            <person name="Ortiz-Castellanos L."/>
            <person name="Pisabarro A.G."/>
            <person name="Rodriguez-Romero J."/>
            <person name="Ruiz-Herrera J."/>
            <person name="Ruiz-Vazquez R."/>
            <person name="Sanz C."/>
            <person name="Schackwitz W."/>
            <person name="Schmutz J."/>
            <person name="Shahriari M."/>
            <person name="Shelest E."/>
            <person name="Silva-Franco F."/>
            <person name="Soanes D."/>
            <person name="Syed K."/>
            <person name="Tagua V.G."/>
            <person name="Talbot N.J."/>
            <person name="Thon M."/>
            <person name="De vries R.P."/>
            <person name="Wiebenga A."/>
            <person name="Yadav J.S."/>
            <person name="Braun E.L."/>
            <person name="Baker S."/>
            <person name="Garre V."/>
            <person name="Horwitz B."/>
            <person name="Torres-Martinez S."/>
            <person name="Idnurm A."/>
            <person name="Herrera-Estrella A."/>
            <person name="Gabaldon T."/>
            <person name="Grigoriev I.V."/>
        </authorList>
    </citation>
    <scope>NUCLEOTIDE SEQUENCE [LARGE SCALE GENOMIC DNA]</scope>
    <source>
        <strain evidence="3">NRRL 1555(-)</strain>
    </source>
</reference>
<proteinExistence type="predicted"/>
<dbReference type="VEuPathDB" id="FungiDB:PHYBLDRAFT_171283"/>
<evidence type="ECO:0000313" key="2">
    <source>
        <dbReference type="EMBL" id="OAD70534.1"/>
    </source>
</evidence>
<organism evidence="2 3">
    <name type="scientific">Phycomyces blakesleeanus (strain ATCC 8743b / DSM 1359 / FGSC 10004 / NBRC 33097 / NRRL 1555)</name>
    <dbReference type="NCBI Taxonomy" id="763407"/>
    <lineage>
        <taxon>Eukaryota</taxon>
        <taxon>Fungi</taxon>
        <taxon>Fungi incertae sedis</taxon>
        <taxon>Mucoromycota</taxon>
        <taxon>Mucoromycotina</taxon>
        <taxon>Mucoromycetes</taxon>
        <taxon>Mucorales</taxon>
        <taxon>Phycomycetaceae</taxon>
        <taxon>Phycomyces</taxon>
    </lineage>
</organism>
<accession>A0A162NKK9</accession>
<gene>
    <name evidence="2" type="ORF">PHYBLDRAFT_171283</name>
</gene>